<comment type="caution">
    <text evidence="3">The sequence shown here is derived from an EMBL/GenBank/DDBJ whole genome shotgun (WGS) entry which is preliminary data.</text>
</comment>
<keyword evidence="4" id="KW-1185">Reference proteome</keyword>
<evidence type="ECO:0000256" key="1">
    <source>
        <dbReference type="SAM" id="MobiDB-lite"/>
    </source>
</evidence>
<protein>
    <submittedName>
        <fullName evidence="3">Uncharacterized protein</fullName>
    </submittedName>
</protein>
<organism evidence="3 4">
    <name type="scientific">Gordonia desulfuricans</name>
    <dbReference type="NCBI Taxonomy" id="89051"/>
    <lineage>
        <taxon>Bacteria</taxon>
        <taxon>Bacillati</taxon>
        <taxon>Actinomycetota</taxon>
        <taxon>Actinomycetes</taxon>
        <taxon>Mycobacteriales</taxon>
        <taxon>Gordoniaceae</taxon>
        <taxon>Gordonia</taxon>
    </lineage>
</organism>
<sequence length="222" mass="24455">MTDPTDPTDRSDPEHIPTQAELDAEDFAQLQRRSRDKDEANLYPGRPADPGPAPTALAVHARVAWWGSAIAGLVVWVYGIVDRSAIGDMLRSRMLTDAVAAPKGQPTDGQIDTYAAVLPVVALVVMVVLPIGEYLFLVAAASRHSRNCRNFFLTIVVVHLLCIPVGIDLFFDYPGLWSGAAVLGWLQFALLIVAGVMTLRRVVDRWLPESTRMRPSRMLRAR</sequence>
<proteinExistence type="predicted"/>
<feature type="transmembrane region" description="Helical" evidence="2">
    <location>
        <begin position="63"/>
        <end position="81"/>
    </location>
</feature>
<reference evidence="3 4" key="1">
    <citation type="submission" date="2020-01" db="EMBL/GenBank/DDBJ databases">
        <title>Investigation of new actinobacteria for the biodesulphurisation of diesel fuel.</title>
        <authorList>
            <person name="Athi Narayanan S.M."/>
        </authorList>
    </citation>
    <scope>NUCLEOTIDE SEQUENCE [LARGE SCALE GENOMIC DNA]</scope>
    <source>
        <strain evidence="3 4">213E</strain>
    </source>
</reference>
<feature type="transmembrane region" description="Helical" evidence="2">
    <location>
        <begin position="151"/>
        <end position="171"/>
    </location>
</feature>
<keyword evidence="2" id="KW-0812">Transmembrane</keyword>
<name>A0A7K3LMV6_9ACTN</name>
<feature type="transmembrane region" description="Helical" evidence="2">
    <location>
        <begin position="177"/>
        <end position="199"/>
    </location>
</feature>
<evidence type="ECO:0000313" key="4">
    <source>
        <dbReference type="Proteomes" id="UP000466307"/>
    </source>
</evidence>
<dbReference type="RefSeq" id="WP_059037226.1">
    <property type="nucleotide sequence ID" value="NZ_JAADZU010000020.1"/>
</dbReference>
<keyword evidence="2" id="KW-0472">Membrane</keyword>
<dbReference type="EMBL" id="JAADZU010000020">
    <property type="protein sequence ID" value="NDK89586.1"/>
    <property type="molecule type" value="Genomic_DNA"/>
</dbReference>
<gene>
    <name evidence="3" type="ORF">GYA93_08350</name>
</gene>
<feature type="transmembrane region" description="Helical" evidence="2">
    <location>
        <begin position="114"/>
        <end position="139"/>
    </location>
</feature>
<dbReference type="Proteomes" id="UP000466307">
    <property type="component" value="Unassembled WGS sequence"/>
</dbReference>
<evidence type="ECO:0000256" key="2">
    <source>
        <dbReference type="SAM" id="Phobius"/>
    </source>
</evidence>
<dbReference type="AlphaFoldDB" id="A0A7K3LMV6"/>
<accession>A0A7K3LMV6</accession>
<feature type="region of interest" description="Disordered" evidence="1">
    <location>
        <begin position="1"/>
        <end position="26"/>
    </location>
</feature>
<keyword evidence="2" id="KW-1133">Transmembrane helix</keyword>
<evidence type="ECO:0000313" key="3">
    <source>
        <dbReference type="EMBL" id="NDK89586.1"/>
    </source>
</evidence>